<sequence>MTAQSAPVHPEENDVEDENVAAEADAQLRAHERLAAARKERGLSRNEIANKTKIPQRSLEALEDGDYDALPSRTYAIGFSRTFARAVGLDGEEIAEQVRVELDGAAAYDRVGQPDKFEPGDPARVASPKIAWIAAIAGLVLMVAGALTFWRSYFAPGAEFPPLRSDDPAEQGEATQQAGVEEEADGPAGPISQDDEVVFTSLADEVWVKFYDSNGRQLMQKIMAKGESYTVPSEVERPLLWTGRPEALGISVGGRELPRLSAEQVTMKDVPVSAVALGQRFGQPVENAPDPAATSTTEG</sequence>
<evidence type="ECO:0000256" key="1">
    <source>
        <dbReference type="SAM" id="MobiDB-lite"/>
    </source>
</evidence>
<dbReference type="PANTHER" id="PTHR34475">
    <property type="match status" value="1"/>
</dbReference>
<dbReference type="CDD" id="cd00093">
    <property type="entry name" value="HTH_XRE"/>
    <property type="match status" value="1"/>
</dbReference>
<dbReference type="Pfam" id="PF13464">
    <property type="entry name" value="RodZ_C"/>
    <property type="match status" value="1"/>
</dbReference>
<accession>A0ABQ1FGQ5</accession>
<feature type="transmembrane region" description="Helical" evidence="2">
    <location>
        <begin position="130"/>
        <end position="150"/>
    </location>
</feature>
<dbReference type="EMBL" id="BMID01000001">
    <property type="protein sequence ID" value="GGA09911.1"/>
    <property type="molecule type" value="Genomic_DNA"/>
</dbReference>
<evidence type="ECO:0000259" key="3">
    <source>
        <dbReference type="SMART" id="SM00530"/>
    </source>
</evidence>
<proteinExistence type="predicted"/>
<dbReference type="Proteomes" id="UP000603317">
    <property type="component" value="Unassembled WGS sequence"/>
</dbReference>
<keyword evidence="2" id="KW-1133">Transmembrane helix</keyword>
<evidence type="ECO:0000256" key="2">
    <source>
        <dbReference type="SAM" id="Phobius"/>
    </source>
</evidence>
<dbReference type="SMART" id="SM00530">
    <property type="entry name" value="HTH_XRE"/>
    <property type="match status" value="1"/>
</dbReference>
<feature type="domain" description="HTH cro/C1-type" evidence="3">
    <location>
        <begin position="33"/>
        <end position="89"/>
    </location>
</feature>
<dbReference type="InterPro" id="IPR025194">
    <property type="entry name" value="RodZ-like_C"/>
</dbReference>
<keyword evidence="5" id="KW-1185">Reference proteome</keyword>
<comment type="caution">
    <text evidence="4">The sequence shown here is derived from an EMBL/GenBank/DDBJ whole genome shotgun (WGS) entry which is preliminary data.</text>
</comment>
<protein>
    <recommendedName>
        <fullName evidence="3">HTH cro/C1-type domain-containing protein</fullName>
    </recommendedName>
</protein>
<keyword evidence="2" id="KW-0812">Transmembrane</keyword>
<evidence type="ECO:0000313" key="4">
    <source>
        <dbReference type="EMBL" id="GGA09911.1"/>
    </source>
</evidence>
<dbReference type="Gene3D" id="1.10.260.40">
    <property type="entry name" value="lambda repressor-like DNA-binding domains"/>
    <property type="match status" value="1"/>
</dbReference>
<reference evidence="5" key="1">
    <citation type="journal article" date="2019" name="Int. J. Syst. Evol. Microbiol.">
        <title>The Global Catalogue of Microorganisms (GCM) 10K type strain sequencing project: providing services to taxonomists for standard genome sequencing and annotation.</title>
        <authorList>
            <consortium name="The Broad Institute Genomics Platform"/>
            <consortium name="The Broad Institute Genome Sequencing Center for Infectious Disease"/>
            <person name="Wu L."/>
            <person name="Ma J."/>
        </authorList>
    </citation>
    <scope>NUCLEOTIDE SEQUENCE [LARGE SCALE GENOMIC DNA]</scope>
    <source>
        <strain evidence="5">CGMCC 1.15297</strain>
    </source>
</reference>
<feature type="region of interest" description="Disordered" evidence="1">
    <location>
        <begin position="162"/>
        <end position="193"/>
    </location>
</feature>
<dbReference type="InterPro" id="IPR050400">
    <property type="entry name" value="Bact_Cytoskel_RodZ"/>
</dbReference>
<dbReference type="Pfam" id="PF13413">
    <property type="entry name" value="HTH_25"/>
    <property type="match status" value="1"/>
</dbReference>
<dbReference type="SUPFAM" id="SSF47413">
    <property type="entry name" value="lambda repressor-like DNA-binding domains"/>
    <property type="match status" value="1"/>
</dbReference>
<dbReference type="PANTHER" id="PTHR34475:SF1">
    <property type="entry name" value="CYTOSKELETON PROTEIN RODZ"/>
    <property type="match status" value="1"/>
</dbReference>
<evidence type="ECO:0000313" key="5">
    <source>
        <dbReference type="Proteomes" id="UP000603317"/>
    </source>
</evidence>
<gene>
    <name evidence="4" type="ORF">GCM10010923_20450</name>
</gene>
<name>A0ABQ1FGQ5_9SPHN</name>
<organism evidence="4 5">
    <name type="scientific">Blastomonas marina</name>
    <dbReference type="NCBI Taxonomy" id="1867408"/>
    <lineage>
        <taxon>Bacteria</taxon>
        <taxon>Pseudomonadati</taxon>
        <taxon>Pseudomonadota</taxon>
        <taxon>Alphaproteobacteria</taxon>
        <taxon>Sphingomonadales</taxon>
        <taxon>Sphingomonadaceae</taxon>
        <taxon>Blastomonas</taxon>
    </lineage>
</organism>
<dbReference type="InterPro" id="IPR001387">
    <property type="entry name" value="Cro/C1-type_HTH"/>
</dbReference>
<keyword evidence="2" id="KW-0472">Membrane</keyword>
<dbReference type="InterPro" id="IPR010982">
    <property type="entry name" value="Lambda_DNA-bd_dom_sf"/>
</dbReference>